<evidence type="ECO:0000313" key="3">
    <source>
        <dbReference type="Proteomes" id="UP000386466"/>
    </source>
</evidence>
<gene>
    <name evidence="2" type="ORF">LYPA_23C006752</name>
</gene>
<feature type="compositionally biased region" description="Polar residues" evidence="1">
    <location>
        <begin position="1"/>
        <end position="12"/>
    </location>
</feature>
<proteinExistence type="predicted"/>
<evidence type="ECO:0000313" key="2">
    <source>
        <dbReference type="EMBL" id="VFV26584.1"/>
    </source>
</evidence>
<keyword evidence="3" id="KW-1185">Reference proteome</keyword>
<accession>A0A485N2X2</accession>
<dbReference type="AlphaFoldDB" id="A0A485N2X2"/>
<evidence type="ECO:0000256" key="1">
    <source>
        <dbReference type="SAM" id="MobiDB-lite"/>
    </source>
</evidence>
<protein>
    <submittedName>
        <fullName evidence="2">Uncharacterized protein</fullName>
    </submittedName>
</protein>
<feature type="region of interest" description="Disordered" evidence="1">
    <location>
        <begin position="51"/>
        <end position="119"/>
    </location>
</feature>
<dbReference type="EMBL" id="CAAGRJ010008853">
    <property type="protein sequence ID" value="VFV26584.1"/>
    <property type="molecule type" value="Genomic_DNA"/>
</dbReference>
<feature type="region of interest" description="Disordered" evidence="1">
    <location>
        <begin position="1"/>
        <end position="22"/>
    </location>
</feature>
<name>A0A485N2X2_LYNPA</name>
<sequence length="119" mass="12738">MATQESRPTLNNGAPAGPSGRSEVFEVLLPPITLGLLAFRSLLHRFNTAGIEKPPPFGNGGENRDLVPSLRVGPGLEQKPPLGVDDRDLQGVRTGMLSPKPATPDFQPAAWDRVSDQEC</sequence>
<reference evidence="2 3" key="1">
    <citation type="submission" date="2019-01" db="EMBL/GenBank/DDBJ databases">
        <authorList>
            <person name="Alioto T."/>
            <person name="Alioto T."/>
        </authorList>
    </citation>
    <scope>NUCLEOTIDE SEQUENCE [LARGE SCALE GENOMIC DNA]</scope>
</reference>
<dbReference type="Proteomes" id="UP000386466">
    <property type="component" value="Unassembled WGS sequence"/>
</dbReference>
<organism evidence="2 3">
    <name type="scientific">Lynx pardinus</name>
    <name type="common">Iberian lynx</name>
    <name type="synonym">Felis pardina</name>
    <dbReference type="NCBI Taxonomy" id="191816"/>
    <lineage>
        <taxon>Eukaryota</taxon>
        <taxon>Metazoa</taxon>
        <taxon>Chordata</taxon>
        <taxon>Craniata</taxon>
        <taxon>Vertebrata</taxon>
        <taxon>Euteleostomi</taxon>
        <taxon>Mammalia</taxon>
        <taxon>Eutheria</taxon>
        <taxon>Laurasiatheria</taxon>
        <taxon>Carnivora</taxon>
        <taxon>Feliformia</taxon>
        <taxon>Felidae</taxon>
        <taxon>Felinae</taxon>
        <taxon>Lynx</taxon>
    </lineage>
</organism>